<sequence>CLILLPIFVSAGKGNSNLAPMEIERVVAEENGREVIDTVLDYHYRCASNLGPCNDTYCNQDCCVRECRSYYSGLRPEPRCNEFSGYEYKFCMCWHDCFP</sequence>
<evidence type="ECO:0000313" key="1">
    <source>
        <dbReference type="EMBL" id="OIT06515.1"/>
    </source>
</evidence>
<keyword evidence="2" id="KW-1185">Reference proteome</keyword>
<name>A0A1J6J6K4_NICAT</name>
<proteinExistence type="predicted"/>
<reference evidence="1" key="1">
    <citation type="submission" date="2016-11" db="EMBL/GenBank/DDBJ databases">
        <title>The genome of Nicotiana attenuata.</title>
        <authorList>
            <person name="Xu S."/>
            <person name="Brockmoeller T."/>
            <person name="Gaquerel E."/>
            <person name="Navarro A."/>
            <person name="Kuhl H."/>
            <person name="Gase K."/>
            <person name="Ling Z."/>
            <person name="Zhou W."/>
            <person name="Kreitzer C."/>
            <person name="Stanke M."/>
            <person name="Tang H."/>
            <person name="Lyons E."/>
            <person name="Pandey P."/>
            <person name="Pandey S.P."/>
            <person name="Timmermann B."/>
            <person name="Baldwin I.T."/>
        </authorList>
    </citation>
    <scope>NUCLEOTIDE SEQUENCE [LARGE SCALE GENOMIC DNA]</scope>
    <source>
        <strain evidence="1">UT</strain>
    </source>
</reference>
<comment type="caution">
    <text evidence="1">The sequence shown here is derived from an EMBL/GenBank/DDBJ whole genome shotgun (WGS) entry which is preliminary data.</text>
</comment>
<dbReference type="EMBL" id="MJEQ01037184">
    <property type="protein sequence ID" value="OIT06515.1"/>
    <property type="molecule type" value="Genomic_DNA"/>
</dbReference>
<dbReference type="Proteomes" id="UP000187609">
    <property type="component" value="Unassembled WGS sequence"/>
</dbReference>
<organism evidence="1 2">
    <name type="scientific">Nicotiana attenuata</name>
    <name type="common">Coyote tobacco</name>
    <dbReference type="NCBI Taxonomy" id="49451"/>
    <lineage>
        <taxon>Eukaryota</taxon>
        <taxon>Viridiplantae</taxon>
        <taxon>Streptophyta</taxon>
        <taxon>Embryophyta</taxon>
        <taxon>Tracheophyta</taxon>
        <taxon>Spermatophyta</taxon>
        <taxon>Magnoliopsida</taxon>
        <taxon>eudicotyledons</taxon>
        <taxon>Gunneridae</taxon>
        <taxon>Pentapetalae</taxon>
        <taxon>asterids</taxon>
        <taxon>lamiids</taxon>
        <taxon>Solanales</taxon>
        <taxon>Solanaceae</taxon>
        <taxon>Nicotianoideae</taxon>
        <taxon>Nicotianeae</taxon>
        <taxon>Nicotiana</taxon>
    </lineage>
</organism>
<protein>
    <submittedName>
        <fullName evidence="1">Uncharacterized protein</fullName>
    </submittedName>
</protein>
<evidence type="ECO:0000313" key="2">
    <source>
        <dbReference type="Proteomes" id="UP000187609"/>
    </source>
</evidence>
<gene>
    <name evidence="1" type="ORF">A4A49_61515</name>
</gene>
<dbReference type="Gramene" id="OIT06515">
    <property type="protein sequence ID" value="OIT06515"/>
    <property type="gene ID" value="A4A49_61515"/>
</dbReference>
<accession>A0A1J6J6K4</accession>
<feature type="non-terminal residue" evidence="1">
    <location>
        <position position="1"/>
    </location>
</feature>
<dbReference type="AlphaFoldDB" id="A0A1J6J6K4"/>